<accession>A0A135HNH5</accession>
<evidence type="ECO:0000313" key="2">
    <source>
        <dbReference type="Proteomes" id="UP000070107"/>
    </source>
</evidence>
<sequence length="79" mass="9389">MRTVTYRLPLDDETAGRNKVFQMMLHDASRGRQREQHFRRRDGLHLPAYEIFERREGIAGDLFHHEFSSALSLGQSCWR</sequence>
<proteinExistence type="predicted"/>
<reference evidence="1 2" key="1">
    <citation type="submission" date="2015-11" db="EMBL/GenBank/DDBJ databases">
        <title>Draft genome sequence of Paramesorhizobium deserti A-3-E, a strain highly resistant to diverse beta-lactam antibiotics.</title>
        <authorList>
            <person name="Lv R."/>
            <person name="Yang X."/>
            <person name="Fang N."/>
            <person name="Guo J."/>
            <person name="Luo X."/>
            <person name="Peng F."/>
            <person name="Yang R."/>
            <person name="Cui Y."/>
            <person name="Fang C."/>
            <person name="Song Y."/>
        </authorList>
    </citation>
    <scope>NUCLEOTIDE SEQUENCE [LARGE SCALE GENOMIC DNA]</scope>
    <source>
        <strain evidence="1 2">A-3-E</strain>
    </source>
</reference>
<gene>
    <name evidence="1" type="ORF">ATN84_22590</name>
</gene>
<dbReference type="EMBL" id="LNTU01000041">
    <property type="protein sequence ID" value="KXF74686.1"/>
    <property type="molecule type" value="Genomic_DNA"/>
</dbReference>
<name>A0A135HNH5_9HYPH</name>
<dbReference type="STRING" id="1494590.ATN84_22590"/>
<organism evidence="1 2">
    <name type="scientific">Paramesorhizobium deserti</name>
    <dbReference type="NCBI Taxonomy" id="1494590"/>
    <lineage>
        <taxon>Bacteria</taxon>
        <taxon>Pseudomonadati</taxon>
        <taxon>Pseudomonadota</taxon>
        <taxon>Alphaproteobacteria</taxon>
        <taxon>Hyphomicrobiales</taxon>
        <taxon>Phyllobacteriaceae</taxon>
        <taxon>Paramesorhizobium</taxon>
    </lineage>
</organism>
<comment type="caution">
    <text evidence="1">The sequence shown here is derived from an EMBL/GenBank/DDBJ whole genome shotgun (WGS) entry which is preliminary data.</text>
</comment>
<keyword evidence="2" id="KW-1185">Reference proteome</keyword>
<dbReference type="AlphaFoldDB" id="A0A135HNH5"/>
<protein>
    <submittedName>
        <fullName evidence="1">Uncharacterized protein</fullName>
    </submittedName>
</protein>
<dbReference type="Proteomes" id="UP000070107">
    <property type="component" value="Unassembled WGS sequence"/>
</dbReference>
<evidence type="ECO:0000313" key="1">
    <source>
        <dbReference type="EMBL" id="KXF74686.1"/>
    </source>
</evidence>